<organism evidence="4 5">
    <name type="scientific">Pseudobacteriovorax antillogorgiicola</name>
    <dbReference type="NCBI Taxonomy" id="1513793"/>
    <lineage>
        <taxon>Bacteria</taxon>
        <taxon>Pseudomonadati</taxon>
        <taxon>Bdellovibrionota</taxon>
        <taxon>Oligoflexia</taxon>
        <taxon>Oligoflexales</taxon>
        <taxon>Pseudobacteriovoracaceae</taxon>
        <taxon>Pseudobacteriovorax</taxon>
    </lineage>
</organism>
<evidence type="ECO:0000259" key="3">
    <source>
        <dbReference type="PROSITE" id="PS50240"/>
    </source>
</evidence>
<evidence type="ECO:0000313" key="5">
    <source>
        <dbReference type="Proteomes" id="UP000192907"/>
    </source>
</evidence>
<feature type="domain" description="Peptidase S1" evidence="3">
    <location>
        <begin position="28"/>
        <end position="274"/>
    </location>
</feature>
<dbReference type="Pfam" id="PF00089">
    <property type="entry name" value="Trypsin"/>
    <property type="match status" value="1"/>
</dbReference>
<evidence type="ECO:0000313" key="4">
    <source>
        <dbReference type="EMBL" id="SMF03103.1"/>
    </source>
</evidence>
<accession>A0A1Y6BIU4</accession>
<name>A0A1Y6BIU4_9BACT</name>
<dbReference type="InterPro" id="IPR050430">
    <property type="entry name" value="Peptidase_S1"/>
</dbReference>
<dbReference type="InterPro" id="IPR018114">
    <property type="entry name" value="TRYPSIN_HIS"/>
</dbReference>
<dbReference type="GO" id="GO:0006508">
    <property type="term" value="P:proteolysis"/>
    <property type="evidence" value="ECO:0007669"/>
    <property type="project" value="InterPro"/>
</dbReference>
<dbReference type="PROSITE" id="PS00134">
    <property type="entry name" value="TRYPSIN_HIS"/>
    <property type="match status" value="1"/>
</dbReference>
<comment type="similarity">
    <text evidence="1">Belongs to the peptidase S1 family.</text>
</comment>
<dbReference type="EMBL" id="FWZT01000003">
    <property type="protein sequence ID" value="SMF03103.1"/>
    <property type="molecule type" value="Genomic_DNA"/>
</dbReference>
<proteinExistence type="inferred from homology"/>
<keyword evidence="2" id="KW-1015">Disulfide bond</keyword>
<dbReference type="PRINTS" id="PR00722">
    <property type="entry name" value="CHYMOTRYPSIN"/>
</dbReference>
<evidence type="ECO:0000256" key="1">
    <source>
        <dbReference type="ARBA" id="ARBA00007664"/>
    </source>
</evidence>
<dbReference type="PANTHER" id="PTHR24276">
    <property type="entry name" value="POLYSERASE-RELATED"/>
    <property type="match status" value="1"/>
</dbReference>
<gene>
    <name evidence="4" type="ORF">SAMN06296036_103311</name>
</gene>
<dbReference type="OrthoDB" id="5290116at2"/>
<protein>
    <submittedName>
        <fullName evidence="4">Trypsin</fullName>
    </submittedName>
</protein>
<dbReference type="Gene3D" id="2.40.10.10">
    <property type="entry name" value="Trypsin-like serine proteases"/>
    <property type="match status" value="1"/>
</dbReference>
<dbReference type="PROSITE" id="PS50240">
    <property type="entry name" value="TRYPSIN_DOM"/>
    <property type="match status" value="1"/>
</dbReference>
<dbReference type="RefSeq" id="WP_132315805.1">
    <property type="nucleotide sequence ID" value="NZ_FWZT01000003.1"/>
</dbReference>
<dbReference type="SMART" id="SM00020">
    <property type="entry name" value="Tryp_SPc"/>
    <property type="match status" value="1"/>
</dbReference>
<evidence type="ECO:0000256" key="2">
    <source>
        <dbReference type="ARBA" id="ARBA00023157"/>
    </source>
</evidence>
<dbReference type="Proteomes" id="UP000192907">
    <property type="component" value="Unassembled WGS sequence"/>
</dbReference>
<dbReference type="PROSITE" id="PS51257">
    <property type="entry name" value="PROKAR_LIPOPROTEIN"/>
    <property type="match status" value="1"/>
</dbReference>
<sequence>MRMRLSLLGVCLMGISSCSDQEEMRLDIKGGDPIEDSQFSSVVKVVESGFFNCTGVVVAEKVVLSAAHCFSRICQDESRANGCKDVSEVEIKDRWGATYQVAKIESFPYKYNENYITTQSFDLAVLELENNFLGDITPIAQDLTAAETVLENNRQQFSKPDGDLVSVGFGLTGEGLKNNSDHTKLYFSEVPFRGLYGLNGEEFHIGSNRSHGCKGDSGGPKFARLDGGWQVVGIHSRSATLNNYLACAANDGAIATNLLAPQVFSPIQKAFDRI</sequence>
<dbReference type="STRING" id="1513793.SAMN06296036_103311"/>
<dbReference type="InterPro" id="IPR043504">
    <property type="entry name" value="Peptidase_S1_PA_chymotrypsin"/>
</dbReference>
<dbReference type="SUPFAM" id="SSF50494">
    <property type="entry name" value="Trypsin-like serine proteases"/>
    <property type="match status" value="1"/>
</dbReference>
<dbReference type="AlphaFoldDB" id="A0A1Y6BIU4"/>
<keyword evidence="5" id="KW-1185">Reference proteome</keyword>
<dbReference type="PANTHER" id="PTHR24276:SF98">
    <property type="entry name" value="FI18310P1-RELATED"/>
    <property type="match status" value="1"/>
</dbReference>
<dbReference type="GO" id="GO:0004252">
    <property type="term" value="F:serine-type endopeptidase activity"/>
    <property type="evidence" value="ECO:0007669"/>
    <property type="project" value="InterPro"/>
</dbReference>
<dbReference type="InterPro" id="IPR009003">
    <property type="entry name" value="Peptidase_S1_PA"/>
</dbReference>
<reference evidence="5" key="1">
    <citation type="submission" date="2017-04" db="EMBL/GenBank/DDBJ databases">
        <authorList>
            <person name="Varghese N."/>
            <person name="Submissions S."/>
        </authorList>
    </citation>
    <scope>NUCLEOTIDE SEQUENCE [LARGE SCALE GENOMIC DNA]</scope>
    <source>
        <strain evidence="5">RKEM611</strain>
    </source>
</reference>
<dbReference type="InterPro" id="IPR001314">
    <property type="entry name" value="Peptidase_S1A"/>
</dbReference>
<dbReference type="InterPro" id="IPR001254">
    <property type="entry name" value="Trypsin_dom"/>
</dbReference>